<proteinExistence type="predicted"/>
<protein>
    <submittedName>
        <fullName evidence="1">Uncharacterized protein</fullName>
    </submittedName>
</protein>
<dbReference type="AlphaFoldDB" id="A0A8K0KMB5"/>
<accession>A0A8K0KMB5</accession>
<comment type="caution">
    <text evidence="1">The sequence shown here is derived from an EMBL/GenBank/DDBJ whole genome shotgun (WGS) entry which is preliminary data.</text>
</comment>
<organism evidence="1 2">
    <name type="scientific">Ladona fulva</name>
    <name type="common">Scarce chaser dragonfly</name>
    <name type="synonym">Libellula fulva</name>
    <dbReference type="NCBI Taxonomy" id="123851"/>
    <lineage>
        <taxon>Eukaryota</taxon>
        <taxon>Metazoa</taxon>
        <taxon>Ecdysozoa</taxon>
        <taxon>Arthropoda</taxon>
        <taxon>Hexapoda</taxon>
        <taxon>Insecta</taxon>
        <taxon>Pterygota</taxon>
        <taxon>Palaeoptera</taxon>
        <taxon>Odonata</taxon>
        <taxon>Epiprocta</taxon>
        <taxon>Anisoptera</taxon>
        <taxon>Libelluloidea</taxon>
        <taxon>Libellulidae</taxon>
        <taxon>Ladona</taxon>
    </lineage>
</organism>
<sequence length="81" mass="8938">MSCNLLPFSWFDVDIVNKRLHNGKFSDAADFSSVRNDDSEDSGSVAHSDACSAWLQECFISLSPSREILVFCNTSTAVIMT</sequence>
<evidence type="ECO:0000313" key="2">
    <source>
        <dbReference type="Proteomes" id="UP000792457"/>
    </source>
</evidence>
<dbReference type="Proteomes" id="UP000792457">
    <property type="component" value="Unassembled WGS sequence"/>
</dbReference>
<reference evidence="1" key="1">
    <citation type="submission" date="2013-04" db="EMBL/GenBank/DDBJ databases">
        <authorList>
            <person name="Qu J."/>
            <person name="Murali S.C."/>
            <person name="Bandaranaike D."/>
            <person name="Bellair M."/>
            <person name="Blankenburg K."/>
            <person name="Chao H."/>
            <person name="Dinh H."/>
            <person name="Doddapaneni H."/>
            <person name="Downs B."/>
            <person name="Dugan-Rocha S."/>
            <person name="Elkadiri S."/>
            <person name="Gnanaolivu R.D."/>
            <person name="Hernandez B."/>
            <person name="Javaid M."/>
            <person name="Jayaseelan J.C."/>
            <person name="Lee S."/>
            <person name="Li M."/>
            <person name="Ming W."/>
            <person name="Munidasa M."/>
            <person name="Muniz J."/>
            <person name="Nguyen L."/>
            <person name="Ongeri F."/>
            <person name="Osuji N."/>
            <person name="Pu L.-L."/>
            <person name="Puazo M."/>
            <person name="Qu C."/>
            <person name="Quiroz J."/>
            <person name="Raj R."/>
            <person name="Weissenberger G."/>
            <person name="Xin Y."/>
            <person name="Zou X."/>
            <person name="Han Y."/>
            <person name="Richards S."/>
            <person name="Worley K."/>
            <person name="Muzny D."/>
            <person name="Gibbs R."/>
        </authorList>
    </citation>
    <scope>NUCLEOTIDE SEQUENCE</scope>
    <source>
        <strain evidence="1">Sampled in the wild</strain>
    </source>
</reference>
<keyword evidence="2" id="KW-1185">Reference proteome</keyword>
<name>A0A8K0KMB5_LADFU</name>
<gene>
    <name evidence="1" type="ORF">J437_LFUL012847</name>
</gene>
<dbReference type="EMBL" id="KZ309023">
    <property type="protein sequence ID" value="KAG8236426.1"/>
    <property type="molecule type" value="Genomic_DNA"/>
</dbReference>
<reference evidence="1" key="2">
    <citation type="submission" date="2017-10" db="EMBL/GenBank/DDBJ databases">
        <title>Ladona fulva Genome sequencing and assembly.</title>
        <authorList>
            <person name="Murali S."/>
            <person name="Richards S."/>
            <person name="Bandaranaike D."/>
            <person name="Bellair M."/>
            <person name="Blankenburg K."/>
            <person name="Chao H."/>
            <person name="Dinh H."/>
            <person name="Doddapaneni H."/>
            <person name="Dugan-Rocha S."/>
            <person name="Elkadiri S."/>
            <person name="Gnanaolivu R."/>
            <person name="Hernandez B."/>
            <person name="Skinner E."/>
            <person name="Javaid M."/>
            <person name="Lee S."/>
            <person name="Li M."/>
            <person name="Ming W."/>
            <person name="Munidasa M."/>
            <person name="Muniz J."/>
            <person name="Nguyen L."/>
            <person name="Hughes D."/>
            <person name="Osuji N."/>
            <person name="Pu L.-L."/>
            <person name="Puazo M."/>
            <person name="Qu C."/>
            <person name="Quiroz J."/>
            <person name="Raj R."/>
            <person name="Weissenberger G."/>
            <person name="Xin Y."/>
            <person name="Zou X."/>
            <person name="Han Y."/>
            <person name="Worley K."/>
            <person name="Muzny D."/>
            <person name="Gibbs R."/>
        </authorList>
    </citation>
    <scope>NUCLEOTIDE SEQUENCE</scope>
    <source>
        <strain evidence="1">Sampled in the wild</strain>
    </source>
</reference>
<evidence type="ECO:0000313" key="1">
    <source>
        <dbReference type="EMBL" id="KAG8236426.1"/>
    </source>
</evidence>
<feature type="non-terminal residue" evidence="1">
    <location>
        <position position="81"/>
    </location>
</feature>